<proteinExistence type="inferred from homology"/>
<evidence type="ECO:0000313" key="4">
    <source>
        <dbReference type="Proteomes" id="UP000255411"/>
    </source>
</evidence>
<evidence type="ECO:0000259" key="2">
    <source>
        <dbReference type="PROSITE" id="PS51756"/>
    </source>
</evidence>
<protein>
    <recommendedName>
        <fullName evidence="2">LXG domain-containing protein</fullName>
    </recommendedName>
</protein>
<organism evidence="3 4">
    <name type="scientific">Streptococcus pluranimalium</name>
    <dbReference type="NCBI Taxonomy" id="82348"/>
    <lineage>
        <taxon>Bacteria</taxon>
        <taxon>Bacillati</taxon>
        <taxon>Bacillota</taxon>
        <taxon>Bacilli</taxon>
        <taxon>Lactobacillales</taxon>
        <taxon>Streptococcaceae</taxon>
        <taxon>Streptococcus</taxon>
    </lineage>
</organism>
<feature type="domain" description="LXG" evidence="2">
    <location>
        <begin position="1"/>
        <end position="229"/>
    </location>
</feature>
<dbReference type="Proteomes" id="UP000255411">
    <property type="component" value="Chromosome"/>
</dbReference>
<dbReference type="PROSITE" id="PS51756">
    <property type="entry name" value="LXG"/>
    <property type="match status" value="1"/>
</dbReference>
<sequence length="483" mass="50738">MVKMVLGSSDGQANSVSSLASNRMAAFQSTMDALTNFIATTNLTGNAYENAQQYAQSTLIPLLQAAILYEENLSTAVGKIPSEYRNTEHLGEDLDSEELEEELQALDMTRSSLMESIRVSEQHDLNGSTLNSNGRNTQSLRGQLRTVNQRREKIMQQLAALAAYSATSVTFFDGLTEVPSDLKSALAMVSGDMSSFSGEFPERKDIGWTKKVHETWSKREAALAALTGDDVLSEEEVEKVAAYVGVNGSLEKEILLYDNLYGYAKYNISLKKTQDGKLAITLTGDEVNNISAGGLVVGKGSLSGTAKIPKSGIGGFGSSVSAGITTTGIASASYKIGDDQKSTTVKVDKRNGQTVVATSTSTTVSAKKVSGSIVYEQGYYVRNYPPKTASATQSINGFDWGDIWNGVVQTAGGVAGAIKNTAIDVGGFLWENKEEIGATILVAGFIGGATAIGGPAGFAGSTAIVGGGLILDDLDSNGGNNGI</sequence>
<evidence type="ECO:0000256" key="1">
    <source>
        <dbReference type="ARBA" id="ARBA00034117"/>
    </source>
</evidence>
<gene>
    <name evidence="3" type="ORF">Sp14A_09750</name>
</gene>
<dbReference type="RefSeq" id="WP_115130114.1">
    <property type="nucleotide sequence ID" value="NZ_CP022601.1"/>
</dbReference>
<reference evidence="3 4" key="1">
    <citation type="submission" date="2017-07" db="EMBL/GenBank/DDBJ databases">
        <title>Streptococcus pluranimalium as cause of bovine abortion.</title>
        <authorList>
            <person name="Rodriguez Campos S."/>
            <person name="Gobeli Brawand S."/>
            <person name="Brodard I."/>
            <person name="Rychener L."/>
            <person name="Perreten V."/>
        </authorList>
    </citation>
    <scope>NUCLEOTIDE SEQUENCE [LARGE SCALE GENOMIC DNA]</scope>
    <source>
        <strain evidence="3 4">14A0014</strain>
    </source>
</reference>
<evidence type="ECO:0000313" key="3">
    <source>
        <dbReference type="EMBL" id="AXJ12896.1"/>
    </source>
</evidence>
<dbReference type="AlphaFoldDB" id="A0A345VJJ4"/>
<name>A0A345VJJ4_9STRE</name>
<dbReference type="EMBL" id="CP022601">
    <property type="protein sequence ID" value="AXJ12896.1"/>
    <property type="molecule type" value="Genomic_DNA"/>
</dbReference>
<dbReference type="InterPro" id="IPR006829">
    <property type="entry name" value="LXG_dom"/>
</dbReference>
<accession>A0A345VJJ4</accession>
<comment type="similarity">
    <text evidence="1">In the N-terminal section; belongs to the LXG family.</text>
</comment>